<protein>
    <submittedName>
        <fullName evidence="2">Uncharacterized protein</fullName>
    </submittedName>
</protein>
<gene>
    <name evidence="2" type="ORF">NC595_14085</name>
</gene>
<sequence length="55" mass="6448">MAWRTTSVPAATSRHWHRFFVDVIALALAFAYWQMAKTTLARGRDRDPNTEWALR</sequence>
<name>A0ABT1FCT8_9GAMM</name>
<accession>A0ABT1FCT8</accession>
<organism evidence="2 3">
    <name type="scientific">Dyella lutea</name>
    <dbReference type="NCBI Taxonomy" id="2950441"/>
    <lineage>
        <taxon>Bacteria</taxon>
        <taxon>Pseudomonadati</taxon>
        <taxon>Pseudomonadota</taxon>
        <taxon>Gammaproteobacteria</taxon>
        <taxon>Lysobacterales</taxon>
        <taxon>Rhodanobacteraceae</taxon>
        <taxon>Dyella</taxon>
    </lineage>
</organism>
<keyword evidence="3" id="KW-1185">Reference proteome</keyword>
<keyword evidence="1" id="KW-1133">Transmembrane helix</keyword>
<proteinExistence type="predicted"/>
<dbReference type="RefSeq" id="WP_253567450.1">
    <property type="nucleotide sequence ID" value="NZ_JAMZEK010000003.1"/>
</dbReference>
<evidence type="ECO:0000313" key="2">
    <source>
        <dbReference type="EMBL" id="MCP1375175.1"/>
    </source>
</evidence>
<dbReference type="Proteomes" id="UP001204615">
    <property type="component" value="Unassembled WGS sequence"/>
</dbReference>
<reference evidence="2 3" key="1">
    <citation type="submission" date="2022-06" db="EMBL/GenBank/DDBJ databases">
        <title>Dyella sp. Sa strain:Sa Genome sequencing.</title>
        <authorList>
            <person name="Park S."/>
        </authorList>
    </citation>
    <scope>NUCLEOTIDE SEQUENCE [LARGE SCALE GENOMIC DNA]</scope>
    <source>
        <strain evidence="2 3">Sa</strain>
    </source>
</reference>
<keyword evidence="1" id="KW-0472">Membrane</keyword>
<dbReference type="EMBL" id="JAMZEK010000003">
    <property type="protein sequence ID" value="MCP1375175.1"/>
    <property type="molecule type" value="Genomic_DNA"/>
</dbReference>
<comment type="caution">
    <text evidence="2">The sequence shown here is derived from an EMBL/GenBank/DDBJ whole genome shotgun (WGS) entry which is preliminary data.</text>
</comment>
<feature type="transmembrane region" description="Helical" evidence="1">
    <location>
        <begin position="16"/>
        <end position="36"/>
    </location>
</feature>
<keyword evidence="1" id="KW-0812">Transmembrane</keyword>
<evidence type="ECO:0000256" key="1">
    <source>
        <dbReference type="SAM" id="Phobius"/>
    </source>
</evidence>
<evidence type="ECO:0000313" key="3">
    <source>
        <dbReference type="Proteomes" id="UP001204615"/>
    </source>
</evidence>